<feature type="signal peptide" evidence="2">
    <location>
        <begin position="1"/>
        <end position="17"/>
    </location>
</feature>
<dbReference type="PROSITE" id="PS51257">
    <property type="entry name" value="PROKAR_LIPOPROTEIN"/>
    <property type="match status" value="1"/>
</dbReference>
<dbReference type="Proteomes" id="UP000501443">
    <property type="component" value="Chromosome 1"/>
</dbReference>
<keyword evidence="2" id="KW-0732">Signal</keyword>
<dbReference type="EMBL" id="CP053541">
    <property type="protein sequence ID" value="QJY35425.1"/>
    <property type="molecule type" value="Genomic_DNA"/>
</dbReference>
<name>A0AAE7DWF9_9VIBR</name>
<dbReference type="RefSeq" id="WP_171382646.1">
    <property type="nucleotide sequence ID" value="NZ_CP053541.1"/>
</dbReference>
<feature type="compositionally biased region" description="Low complexity" evidence="1">
    <location>
        <begin position="20"/>
        <end position="32"/>
    </location>
</feature>
<evidence type="ECO:0000313" key="3">
    <source>
        <dbReference type="EMBL" id="QJY35425.1"/>
    </source>
</evidence>
<evidence type="ECO:0000256" key="2">
    <source>
        <dbReference type="SAM" id="SignalP"/>
    </source>
</evidence>
<feature type="region of interest" description="Disordered" evidence="1">
    <location>
        <begin position="18"/>
        <end position="160"/>
    </location>
</feature>
<evidence type="ECO:0000256" key="1">
    <source>
        <dbReference type="SAM" id="MobiDB-lite"/>
    </source>
</evidence>
<dbReference type="AlphaFoldDB" id="A0AAE7DWF9"/>
<evidence type="ECO:0000313" key="4">
    <source>
        <dbReference type="Proteomes" id="UP000501443"/>
    </source>
</evidence>
<feature type="chain" id="PRO_5042115909" evidence="2">
    <location>
        <begin position="18"/>
        <end position="181"/>
    </location>
</feature>
<sequence length="181" mass="19096">MKKSLIALVVASSFVLAGCSSSGGVEGGTESTPQRPAPVDPEWGIAPDDIPHRPEPIDPGFGIGTEIDRPQPDMGDTPDWGLDSPVDRPEPTDPNFGVQVPTQPPVDNEPERPNPDFGEDMPTWGGECGSPDGGANCAPIPPKPPVVDPEWGVNPDAEVSPAINNIDRNKVRDAVRTRLNG</sequence>
<proteinExistence type="predicted"/>
<gene>
    <name evidence="3" type="ORF">HOO69_01885</name>
</gene>
<protein>
    <submittedName>
        <fullName evidence="3">Uncharacterized protein</fullName>
    </submittedName>
</protein>
<accession>A0AAE7DWF9</accession>
<organism evidence="3 4">
    <name type="scientific">Vibrio europaeus</name>
    <dbReference type="NCBI Taxonomy" id="300876"/>
    <lineage>
        <taxon>Bacteria</taxon>
        <taxon>Pseudomonadati</taxon>
        <taxon>Pseudomonadota</taxon>
        <taxon>Gammaproteobacteria</taxon>
        <taxon>Vibrionales</taxon>
        <taxon>Vibrionaceae</taxon>
        <taxon>Vibrio</taxon>
        <taxon>Vibrio oreintalis group</taxon>
    </lineage>
</organism>
<reference evidence="3 4" key="1">
    <citation type="submission" date="2020-05" db="EMBL/GenBank/DDBJ databases">
        <title>First description outside Europe of the emergent pathogen for shellfish aquaculture Vibrio europaeus.</title>
        <authorList>
            <person name="Dubert J."/>
            <person name="Rojas R."/>
        </authorList>
    </citation>
    <scope>NUCLEOTIDE SEQUENCE [LARGE SCALE GENOMIC DNA]</scope>
    <source>
        <strain evidence="3 4">NPI-1</strain>
    </source>
</reference>